<dbReference type="RefSeq" id="WP_072774449.1">
    <property type="nucleotide sequence ID" value="NZ_FRDN01000014.1"/>
</dbReference>
<protein>
    <submittedName>
        <fullName evidence="1">Uncharacterized protein</fullName>
    </submittedName>
</protein>
<evidence type="ECO:0000313" key="1">
    <source>
        <dbReference type="EMBL" id="SHN84523.1"/>
    </source>
</evidence>
<keyword evidence="2" id="KW-1185">Reference proteome</keyword>
<name>A0A1M7UNC8_9FIRM</name>
<dbReference type="Proteomes" id="UP000184010">
    <property type="component" value="Unassembled WGS sequence"/>
</dbReference>
<reference evidence="2" key="1">
    <citation type="submission" date="2016-12" db="EMBL/GenBank/DDBJ databases">
        <authorList>
            <person name="Varghese N."/>
            <person name="Submissions S."/>
        </authorList>
    </citation>
    <scope>NUCLEOTIDE SEQUENCE [LARGE SCALE GENOMIC DNA]</scope>
    <source>
        <strain evidence="2">DSM 11544</strain>
    </source>
</reference>
<gene>
    <name evidence="1" type="ORF">SAMN02745215_04259</name>
</gene>
<dbReference type="AlphaFoldDB" id="A0A1M7UNC8"/>
<evidence type="ECO:0000313" key="2">
    <source>
        <dbReference type="Proteomes" id="UP000184010"/>
    </source>
</evidence>
<organism evidence="1 2">
    <name type="scientific">Desulfitobacterium chlororespirans DSM 11544</name>
    <dbReference type="NCBI Taxonomy" id="1121395"/>
    <lineage>
        <taxon>Bacteria</taxon>
        <taxon>Bacillati</taxon>
        <taxon>Bacillota</taxon>
        <taxon>Clostridia</taxon>
        <taxon>Eubacteriales</taxon>
        <taxon>Desulfitobacteriaceae</taxon>
        <taxon>Desulfitobacterium</taxon>
    </lineage>
</organism>
<dbReference type="STRING" id="1121395.SAMN02745215_04259"/>
<accession>A0A1M7UNC8</accession>
<proteinExistence type="predicted"/>
<sequence>MPVRNELLDEIKDVLGSSITPSFTVSSAADDLFEAFIFSIIIQAARAEGATISYQCINGGSPNPFVFRTSPGYIGSNRRNYGYAVINFSGCPLLEAHVGIRVAGQSNVLHECDVSVLLKDEADLCRRGLGRVAPRSSKVIIAAEAKHYTVGLPLHLGRAFLGLARDLSVNDLYFITNREANFIEKLLSQRLTKHPCKWQ</sequence>
<dbReference type="EMBL" id="FRDN01000014">
    <property type="protein sequence ID" value="SHN84523.1"/>
    <property type="molecule type" value="Genomic_DNA"/>
</dbReference>